<dbReference type="EMBL" id="LT960614">
    <property type="protein sequence ID" value="SON57047.1"/>
    <property type="molecule type" value="Genomic_DNA"/>
</dbReference>
<evidence type="ECO:0000256" key="1">
    <source>
        <dbReference type="SAM" id="Phobius"/>
    </source>
</evidence>
<dbReference type="AlphaFoldDB" id="A0A2C9D9S8"/>
<organism evidence="2 3">
    <name type="scientific">Hartmannibacter diazotrophicus</name>
    <dbReference type="NCBI Taxonomy" id="1482074"/>
    <lineage>
        <taxon>Bacteria</taxon>
        <taxon>Pseudomonadati</taxon>
        <taxon>Pseudomonadota</taxon>
        <taxon>Alphaproteobacteria</taxon>
        <taxon>Hyphomicrobiales</taxon>
        <taxon>Pleomorphomonadaceae</taxon>
        <taxon>Hartmannibacter</taxon>
    </lineage>
</organism>
<dbReference type="KEGG" id="hdi:HDIA_3506"/>
<keyword evidence="1" id="KW-0812">Transmembrane</keyword>
<sequence>MSRNSSLNLLKQIDLSLIFVPVLVFVAGVYSVLSYPPDWWVNLVYDDGYYYLGIARSLVADGRSWFLPPFVTNGYQPLWQVVLWASASVFGISDISLVLQVLCLTMLFVVLFCVMSRIRYGFLAPAVVVTVNSAFDEVALRGLETCMLPLFALGYFSSRDWRLKGVFASLLFLTRLDALALVAAADFVNTVADRRVAVRHYLILVPVVAAYAALNLFFFQTPVPVSGLMKSVGNVPGENLRIVVTFLPKLTYVVLIVAALALVAAANGLWPKLRYRREIASMVLVHVIVGLYYGVMSGWPLWGWYFWPSMLLAYYVLLELMHVVEAACQARGSLFQPRLLVPLLAAVALVGVKPAGVLVKTAQIAIGPRSGASAEETYGSVNVQLAEEFKRQGLPADTYFAMGDRSGSFGFFLGNGYRFFQTEGLVGPMAYYLAMRTDRGADFLETQPIRFFITDRAHYLEEGDTIGVMEPIQALSSRIGPYLLCFSKSAIVWQRTYGGSLPQQRYVFDFPAHVACPATMQADFLAMRSKARAVRSFSLNF</sequence>
<name>A0A2C9D9S8_9HYPH</name>
<accession>A0A2C9D9S8</accession>
<reference evidence="3" key="1">
    <citation type="submission" date="2017-09" db="EMBL/GenBank/DDBJ databases">
        <title>Genome sequence of Nannocystis excedens DSM 71.</title>
        <authorList>
            <person name="Blom J."/>
        </authorList>
    </citation>
    <scope>NUCLEOTIDE SEQUENCE [LARGE SCALE GENOMIC DNA]</scope>
    <source>
        <strain evidence="3">type strain: E19</strain>
    </source>
</reference>
<feature type="transmembrane region" description="Helical" evidence="1">
    <location>
        <begin position="81"/>
        <end position="111"/>
    </location>
</feature>
<protein>
    <recommendedName>
        <fullName evidence="4">Glycosyltransferase RgtA/B/C/D-like domain-containing protein</fullName>
    </recommendedName>
</protein>
<gene>
    <name evidence="2" type="ORF">HDIA_3506</name>
</gene>
<evidence type="ECO:0008006" key="4">
    <source>
        <dbReference type="Google" id="ProtNLM"/>
    </source>
</evidence>
<keyword evidence="3" id="KW-1185">Reference proteome</keyword>
<keyword evidence="1" id="KW-0472">Membrane</keyword>
<proteinExistence type="predicted"/>
<evidence type="ECO:0000313" key="2">
    <source>
        <dbReference type="EMBL" id="SON57047.1"/>
    </source>
</evidence>
<keyword evidence="1" id="KW-1133">Transmembrane helix</keyword>
<feature type="transmembrane region" description="Helical" evidence="1">
    <location>
        <begin position="12"/>
        <end position="33"/>
    </location>
</feature>
<dbReference type="Proteomes" id="UP000223606">
    <property type="component" value="Chromosome 1"/>
</dbReference>
<feature type="transmembrane region" description="Helical" evidence="1">
    <location>
        <begin position="200"/>
        <end position="219"/>
    </location>
</feature>
<feature type="transmembrane region" description="Helical" evidence="1">
    <location>
        <begin position="282"/>
        <end position="299"/>
    </location>
</feature>
<feature type="transmembrane region" description="Helical" evidence="1">
    <location>
        <begin position="250"/>
        <end position="270"/>
    </location>
</feature>
<evidence type="ECO:0000313" key="3">
    <source>
        <dbReference type="Proteomes" id="UP000223606"/>
    </source>
</evidence>